<gene>
    <name evidence="1" type="ORF">RM550_04390</name>
</gene>
<dbReference type="Proteomes" id="UP001180551">
    <property type="component" value="Unassembled WGS sequence"/>
</dbReference>
<comment type="caution">
    <text evidence="1">The sequence shown here is derived from an EMBL/GenBank/DDBJ whole genome shotgun (WGS) entry which is preliminary data.</text>
</comment>
<organism evidence="1 2">
    <name type="scientific">Streptomyces mooreae</name>
    <dbReference type="NCBI Taxonomy" id="3075523"/>
    <lineage>
        <taxon>Bacteria</taxon>
        <taxon>Bacillati</taxon>
        <taxon>Actinomycetota</taxon>
        <taxon>Actinomycetes</taxon>
        <taxon>Kitasatosporales</taxon>
        <taxon>Streptomycetaceae</taxon>
        <taxon>Streptomyces</taxon>
    </lineage>
</organism>
<name>A0ABU2T1V7_9ACTN</name>
<dbReference type="RefSeq" id="WP_311622400.1">
    <property type="nucleotide sequence ID" value="NZ_JAVRFE010000004.1"/>
</dbReference>
<protein>
    <submittedName>
        <fullName evidence="1">Uncharacterized protein</fullName>
    </submittedName>
</protein>
<accession>A0ABU2T1V7</accession>
<sequence>MPDDRELRPRPIAEWRDAFEFVEQVRLRPGMWVRGGSLEELSTMLFGYSVALRVHGVDEEFAFHPSSGPFASWLSREYGLPMALGWASAIERHLPDEPPLDTFFRLFDEFRQHMTDRVTGAEGTF</sequence>
<dbReference type="EMBL" id="JAVRFE010000004">
    <property type="protein sequence ID" value="MDT0454983.1"/>
    <property type="molecule type" value="Genomic_DNA"/>
</dbReference>
<reference evidence="1" key="1">
    <citation type="submission" date="2024-05" db="EMBL/GenBank/DDBJ databases">
        <title>30 novel species of actinomycetes from the DSMZ collection.</title>
        <authorList>
            <person name="Nouioui I."/>
        </authorList>
    </citation>
    <scope>NUCLEOTIDE SEQUENCE</scope>
    <source>
        <strain evidence="1">DSM 41527</strain>
    </source>
</reference>
<proteinExistence type="predicted"/>
<keyword evidence="2" id="KW-1185">Reference proteome</keyword>
<evidence type="ECO:0000313" key="2">
    <source>
        <dbReference type="Proteomes" id="UP001180551"/>
    </source>
</evidence>
<evidence type="ECO:0000313" key="1">
    <source>
        <dbReference type="EMBL" id="MDT0454983.1"/>
    </source>
</evidence>